<protein>
    <submittedName>
        <fullName evidence="2">Uncharacterized protein</fullName>
    </submittedName>
</protein>
<accession>K0R7U0</accession>
<feature type="region of interest" description="Disordered" evidence="1">
    <location>
        <begin position="1"/>
        <end position="32"/>
    </location>
</feature>
<sequence>MNAEVQETTEESATSSAANPARRWGPRAVAGRRKPLVQARLPAFHWTEGATMNRRPSPPAPDAWADSLRTAVRGISPRGTTGSESFNRRPGGTEGIGSIRRPYGSFSVRMSPVYGDCGDQGTRPALLKLSKSWAFIVMQQESKGTMGCRGGTKSKPLGFISVVALHFLQGVLVSFQRLGVLLFCCNPCHEHICLIFSTEFLCPIFAEINQCLTALYFQLEKNPTNQKEKQTTNMELSGSISEAYSMLQGPRLPLKRSRPLRGAGRHRLPERTIISKKGAGAAPPDFSRRTAWAEHHELGLDVAEPDAEETGKHGVKDSDRPRHGHGPPLPDHPKPGGANNARTPCDSKK</sequence>
<feature type="compositionally biased region" description="Basic and acidic residues" evidence="1">
    <location>
        <begin position="286"/>
        <end position="299"/>
    </location>
</feature>
<dbReference type="Proteomes" id="UP000266841">
    <property type="component" value="Unassembled WGS sequence"/>
</dbReference>
<feature type="region of interest" description="Disordered" evidence="1">
    <location>
        <begin position="254"/>
        <end position="349"/>
    </location>
</feature>
<dbReference type="AlphaFoldDB" id="K0R7U0"/>
<name>K0R7U0_THAOC</name>
<feature type="compositionally biased region" description="Basic residues" evidence="1">
    <location>
        <begin position="254"/>
        <end position="268"/>
    </location>
</feature>
<evidence type="ECO:0000313" key="3">
    <source>
        <dbReference type="Proteomes" id="UP000266841"/>
    </source>
</evidence>
<comment type="caution">
    <text evidence="2">The sequence shown here is derived from an EMBL/GenBank/DDBJ whole genome shotgun (WGS) entry which is preliminary data.</text>
</comment>
<keyword evidence="3" id="KW-1185">Reference proteome</keyword>
<feature type="compositionally biased region" description="Basic and acidic residues" evidence="1">
    <location>
        <begin position="309"/>
        <end position="321"/>
    </location>
</feature>
<evidence type="ECO:0000313" key="2">
    <source>
        <dbReference type="EMBL" id="EJK44771.1"/>
    </source>
</evidence>
<reference evidence="2 3" key="1">
    <citation type="journal article" date="2012" name="Genome Biol.">
        <title>Genome and low-iron response of an oceanic diatom adapted to chronic iron limitation.</title>
        <authorList>
            <person name="Lommer M."/>
            <person name="Specht M."/>
            <person name="Roy A.S."/>
            <person name="Kraemer L."/>
            <person name="Andreson R."/>
            <person name="Gutowska M.A."/>
            <person name="Wolf J."/>
            <person name="Bergner S.V."/>
            <person name="Schilhabel M.B."/>
            <person name="Klostermeier U.C."/>
            <person name="Beiko R.G."/>
            <person name="Rosenstiel P."/>
            <person name="Hippler M."/>
            <person name="Laroche J."/>
        </authorList>
    </citation>
    <scope>NUCLEOTIDE SEQUENCE [LARGE SCALE GENOMIC DNA]</scope>
    <source>
        <strain evidence="2 3">CCMP1005</strain>
    </source>
</reference>
<dbReference type="EMBL" id="AGNL01049243">
    <property type="protein sequence ID" value="EJK44771.1"/>
    <property type="molecule type" value="Genomic_DNA"/>
</dbReference>
<proteinExistence type="predicted"/>
<evidence type="ECO:0000256" key="1">
    <source>
        <dbReference type="SAM" id="MobiDB-lite"/>
    </source>
</evidence>
<feature type="region of interest" description="Disordered" evidence="1">
    <location>
        <begin position="74"/>
        <end position="98"/>
    </location>
</feature>
<organism evidence="2 3">
    <name type="scientific">Thalassiosira oceanica</name>
    <name type="common">Marine diatom</name>
    <dbReference type="NCBI Taxonomy" id="159749"/>
    <lineage>
        <taxon>Eukaryota</taxon>
        <taxon>Sar</taxon>
        <taxon>Stramenopiles</taxon>
        <taxon>Ochrophyta</taxon>
        <taxon>Bacillariophyta</taxon>
        <taxon>Coscinodiscophyceae</taxon>
        <taxon>Thalassiosirophycidae</taxon>
        <taxon>Thalassiosirales</taxon>
        <taxon>Thalassiosiraceae</taxon>
        <taxon>Thalassiosira</taxon>
    </lineage>
</organism>
<gene>
    <name evidence="2" type="ORF">THAOC_36663</name>
</gene>